<keyword evidence="2" id="KW-1185">Reference proteome</keyword>
<evidence type="ECO:0000313" key="2">
    <source>
        <dbReference type="Proteomes" id="UP000799441"/>
    </source>
</evidence>
<sequence length="102" mass="11287">MSAHDITCTEPICIAIIAWSQMDLLDFAGPCEVFLHVNNNAGERLCTMLIAAENQSIPTPEGVIISRDIDMHSLNNQLQSFDVLLCLVAMDFPIQTHQTCRA</sequence>
<dbReference type="OrthoDB" id="543156at2759"/>
<name>A0A9P4QH16_9PEZI</name>
<dbReference type="Gene3D" id="3.40.50.880">
    <property type="match status" value="1"/>
</dbReference>
<comment type="caution">
    <text evidence="1">The sequence shown here is derived from an EMBL/GenBank/DDBJ whole genome shotgun (WGS) entry which is preliminary data.</text>
</comment>
<organism evidence="1 2">
    <name type="scientific">Polychaeton citri CBS 116435</name>
    <dbReference type="NCBI Taxonomy" id="1314669"/>
    <lineage>
        <taxon>Eukaryota</taxon>
        <taxon>Fungi</taxon>
        <taxon>Dikarya</taxon>
        <taxon>Ascomycota</taxon>
        <taxon>Pezizomycotina</taxon>
        <taxon>Dothideomycetes</taxon>
        <taxon>Dothideomycetidae</taxon>
        <taxon>Capnodiales</taxon>
        <taxon>Capnodiaceae</taxon>
        <taxon>Polychaeton</taxon>
    </lineage>
</organism>
<accession>A0A9P4QH16</accession>
<gene>
    <name evidence="1" type="ORF">K431DRAFT_282034</name>
</gene>
<evidence type="ECO:0000313" key="1">
    <source>
        <dbReference type="EMBL" id="KAF2724612.1"/>
    </source>
</evidence>
<dbReference type="InterPro" id="IPR029062">
    <property type="entry name" value="Class_I_gatase-like"/>
</dbReference>
<protein>
    <submittedName>
        <fullName evidence="1">Uncharacterized protein</fullName>
    </submittedName>
</protein>
<dbReference type="EMBL" id="MU003771">
    <property type="protein sequence ID" value="KAF2724612.1"/>
    <property type="molecule type" value="Genomic_DNA"/>
</dbReference>
<proteinExistence type="predicted"/>
<dbReference type="AlphaFoldDB" id="A0A9P4QH16"/>
<dbReference type="Proteomes" id="UP000799441">
    <property type="component" value="Unassembled WGS sequence"/>
</dbReference>
<reference evidence="1" key="1">
    <citation type="journal article" date="2020" name="Stud. Mycol.">
        <title>101 Dothideomycetes genomes: a test case for predicting lifestyles and emergence of pathogens.</title>
        <authorList>
            <person name="Haridas S."/>
            <person name="Albert R."/>
            <person name="Binder M."/>
            <person name="Bloem J."/>
            <person name="Labutti K."/>
            <person name="Salamov A."/>
            <person name="Andreopoulos B."/>
            <person name="Baker S."/>
            <person name="Barry K."/>
            <person name="Bills G."/>
            <person name="Bluhm B."/>
            <person name="Cannon C."/>
            <person name="Castanera R."/>
            <person name="Culley D."/>
            <person name="Daum C."/>
            <person name="Ezra D."/>
            <person name="Gonzalez J."/>
            <person name="Henrissat B."/>
            <person name="Kuo A."/>
            <person name="Liang C."/>
            <person name="Lipzen A."/>
            <person name="Lutzoni F."/>
            <person name="Magnuson J."/>
            <person name="Mondo S."/>
            <person name="Nolan M."/>
            <person name="Ohm R."/>
            <person name="Pangilinan J."/>
            <person name="Park H.-J."/>
            <person name="Ramirez L."/>
            <person name="Alfaro M."/>
            <person name="Sun H."/>
            <person name="Tritt A."/>
            <person name="Yoshinaga Y."/>
            <person name="Zwiers L.-H."/>
            <person name="Turgeon B."/>
            <person name="Goodwin S."/>
            <person name="Spatafora J."/>
            <person name="Crous P."/>
            <person name="Grigoriev I."/>
        </authorList>
    </citation>
    <scope>NUCLEOTIDE SEQUENCE</scope>
    <source>
        <strain evidence="1">CBS 116435</strain>
    </source>
</reference>